<gene>
    <name evidence="2" type="ORF">HXW94_02165</name>
</gene>
<dbReference type="Gene3D" id="3.90.580.10">
    <property type="entry name" value="Zinc finger, CHC2-type domain"/>
    <property type="match status" value="1"/>
</dbReference>
<evidence type="ECO:0000313" key="2">
    <source>
        <dbReference type="EMBL" id="NWH03806.1"/>
    </source>
</evidence>
<comment type="caution">
    <text evidence="2">The sequence shown here is derived from an EMBL/GenBank/DDBJ whole genome shotgun (WGS) entry which is preliminary data.</text>
</comment>
<reference evidence="2 3" key="1">
    <citation type="submission" date="2020-06" db="EMBL/GenBank/DDBJ databases">
        <title>High-quality draft genome of sulfate reducer Desulfobacter latus type strain AcrS2 isolated from marine sediment.</title>
        <authorList>
            <person name="Hoppe M."/>
            <person name="Larsen C.K."/>
            <person name="Marshall I.P.G."/>
            <person name="Schramm A."/>
            <person name="Marietou A.G."/>
        </authorList>
    </citation>
    <scope>NUCLEOTIDE SEQUENCE [LARGE SCALE GENOMIC DNA]</scope>
    <source>
        <strain evidence="2 3">AcRS2</strain>
    </source>
</reference>
<evidence type="ECO:0000313" key="3">
    <source>
        <dbReference type="Proteomes" id="UP000553343"/>
    </source>
</evidence>
<dbReference type="Pfam" id="PF01807">
    <property type="entry name" value="Zn_ribbon_DnaG"/>
    <property type="match status" value="1"/>
</dbReference>
<keyword evidence="3" id="KW-1185">Reference proteome</keyword>
<feature type="domain" description="Zinc finger CHC2-type" evidence="1">
    <location>
        <begin position="7"/>
        <end position="91"/>
    </location>
</feature>
<dbReference type="InterPro" id="IPR036977">
    <property type="entry name" value="DNA_primase_Znf_CHC2"/>
</dbReference>
<dbReference type="GO" id="GO:0003677">
    <property type="term" value="F:DNA binding"/>
    <property type="evidence" value="ECO:0007669"/>
    <property type="project" value="InterPro"/>
</dbReference>
<dbReference type="InterPro" id="IPR002694">
    <property type="entry name" value="Znf_CHC2"/>
</dbReference>
<dbReference type="EMBL" id="JACADJ010000004">
    <property type="protein sequence ID" value="NWH03806.1"/>
    <property type="molecule type" value="Genomic_DNA"/>
</dbReference>
<dbReference type="GO" id="GO:0008270">
    <property type="term" value="F:zinc ion binding"/>
    <property type="evidence" value="ECO:0007669"/>
    <property type="project" value="InterPro"/>
</dbReference>
<evidence type="ECO:0000259" key="1">
    <source>
        <dbReference type="Pfam" id="PF01807"/>
    </source>
</evidence>
<dbReference type="GO" id="GO:0006260">
    <property type="term" value="P:DNA replication"/>
    <property type="evidence" value="ECO:0007669"/>
    <property type="project" value="InterPro"/>
</dbReference>
<accession>A0A850T8X7</accession>
<dbReference type="SUPFAM" id="SSF57783">
    <property type="entry name" value="Zinc beta-ribbon"/>
    <property type="match status" value="1"/>
</dbReference>
<organism evidence="2 3">
    <name type="scientific">Desulfobacter latus</name>
    <dbReference type="NCBI Taxonomy" id="2292"/>
    <lineage>
        <taxon>Bacteria</taxon>
        <taxon>Pseudomonadati</taxon>
        <taxon>Thermodesulfobacteriota</taxon>
        <taxon>Desulfobacteria</taxon>
        <taxon>Desulfobacterales</taxon>
        <taxon>Desulfobacteraceae</taxon>
        <taxon>Desulfobacter</taxon>
    </lineage>
</organism>
<protein>
    <recommendedName>
        <fullName evidence="1">Zinc finger CHC2-type domain-containing protein</fullName>
    </recommendedName>
</protein>
<sequence>MTQRYSKAVLRKLRNDIPIDRVIADILNQPNKVSEGYFRFLCPVCSEFTTAVNPKTNLARCFSCRKNFNPIDMVMAVKTYSFRQAVDYLMGIIRAN</sequence>
<proteinExistence type="predicted"/>
<dbReference type="GO" id="GO:0003899">
    <property type="term" value="F:DNA-directed RNA polymerase activity"/>
    <property type="evidence" value="ECO:0007669"/>
    <property type="project" value="InterPro"/>
</dbReference>
<dbReference type="Proteomes" id="UP000553343">
    <property type="component" value="Unassembled WGS sequence"/>
</dbReference>
<dbReference type="AlphaFoldDB" id="A0A850T8X7"/>
<dbReference type="RefSeq" id="WP_178365256.1">
    <property type="nucleotide sequence ID" value="NZ_JACADJ010000004.1"/>
</dbReference>
<name>A0A850T8X7_9BACT</name>